<keyword evidence="3" id="KW-0964">Secreted</keyword>
<dbReference type="Pfam" id="PF00234">
    <property type="entry name" value="Tryp_alpha_amyl"/>
    <property type="match status" value="1"/>
</dbReference>
<reference evidence="6" key="1">
    <citation type="submission" date="2023-07" db="EMBL/GenBank/DDBJ databases">
        <title>A chromosome-level genome assembly of Lolium multiflorum.</title>
        <authorList>
            <person name="Chen Y."/>
            <person name="Copetti D."/>
            <person name="Kolliker R."/>
            <person name="Studer B."/>
        </authorList>
    </citation>
    <scope>NUCLEOTIDE SEQUENCE</scope>
    <source>
        <strain evidence="6">02402/16</strain>
        <tissue evidence="6">Leaf</tissue>
    </source>
</reference>
<evidence type="ECO:0000256" key="1">
    <source>
        <dbReference type="ARBA" id="ARBA00004613"/>
    </source>
</evidence>
<dbReference type="InterPro" id="IPR036312">
    <property type="entry name" value="Bifun_inhib/LTP/seed_sf"/>
</dbReference>
<dbReference type="PRINTS" id="PR00808">
    <property type="entry name" value="AMLASEINHBTR"/>
</dbReference>
<evidence type="ECO:0000313" key="6">
    <source>
        <dbReference type="EMBL" id="KAK1613243.1"/>
    </source>
</evidence>
<dbReference type="AlphaFoldDB" id="A0AAD8R5T4"/>
<feature type="domain" description="Bifunctional inhibitor/plant lipid transfer protein/seed storage helical" evidence="5">
    <location>
        <begin position="31"/>
        <end position="138"/>
    </location>
</feature>
<dbReference type="GO" id="GO:0005576">
    <property type="term" value="C:extracellular region"/>
    <property type="evidence" value="ECO:0007669"/>
    <property type="project" value="UniProtKB-SubCell"/>
</dbReference>
<dbReference type="Proteomes" id="UP001231189">
    <property type="component" value="Unassembled WGS sequence"/>
</dbReference>
<accession>A0AAD8R5T4</accession>
<keyword evidence="4" id="KW-0732">Signal</keyword>
<dbReference type="InterPro" id="IPR006106">
    <property type="entry name" value="Allergen/soft/tryp_amyl_inhib"/>
</dbReference>
<proteinExistence type="inferred from homology"/>
<dbReference type="PANTHER" id="PTHR34481:SF2">
    <property type="entry name" value="TRYPSIN_FACTOR XIIA INHIBITOR"/>
    <property type="match status" value="1"/>
</dbReference>
<dbReference type="GO" id="GO:0004867">
    <property type="term" value="F:serine-type endopeptidase inhibitor activity"/>
    <property type="evidence" value="ECO:0007669"/>
    <property type="project" value="InterPro"/>
</dbReference>
<evidence type="ECO:0000256" key="2">
    <source>
        <dbReference type="ARBA" id="ARBA00007107"/>
    </source>
</evidence>
<organism evidence="6 7">
    <name type="scientific">Lolium multiflorum</name>
    <name type="common">Italian ryegrass</name>
    <name type="synonym">Lolium perenne subsp. multiflorum</name>
    <dbReference type="NCBI Taxonomy" id="4521"/>
    <lineage>
        <taxon>Eukaryota</taxon>
        <taxon>Viridiplantae</taxon>
        <taxon>Streptophyta</taxon>
        <taxon>Embryophyta</taxon>
        <taxon>Tracheophyta</taxon>
        <taxon>Spermatophyta</taxon>
        <taxon>Magnoliopsida</taxon>
        <taxon>Liliopsida</taxon>
        <taxon>Poales</taxon>
        <taxon>Poaceae</taxon>
        <taxon>BOP clade</taxon>
        <taxon>Pooideae</taxon>
        <taxon>Poodae</taxon>
        <taxon>Poeae</taxon>
        <taxon>Poeae Chloroplast Group 2 (Poeae type)</taxon>
        <taxon>Loliodinae</taxon>
        <taxon>Loliinae</taxon>
        <taxon>Lolium</taxon>
    </lineage>
</organism>
<dbReference type="InterPro" id="IPR016140">
    <property type="entry name" value="Bifunc_inhib/LTP/seed_store"/>
</dbReference>
<feature type="signal peptide" evidence="4">
    <location>
        <begin position="1"/>
        <end position="26"/>
    </location>
</feature>
<evidence type="ECO:0000313" key="7">
    <source>
        <dbReference type="Proteomes" id="UP001231189"/>
    </source>
</evidence>
<dbReference type="EMBL" id="JAUUTY010000007">
    <property type="protein sequence ID" value="KAK1613243.1"/>
    <property type="molecule type" value="Genomic_DNA"/>
</dbReference>
<comment type="caution">
    <text evidence="6">The sequence shown here is derived from an EMBL/GenBank/DDBJ whole genome shotgun (WGS) entry which is preliminary data.</text>
</comment>
<comment type="similarity">
    <text evidence="2">Belongs to the protease inhibitor I6 (cereal trypsin/alpha-amylase inhibitor) family.</text>
</comment>
<dbReference type="PANTHER" id="PTHR34481">
    <property type="entry name" value="TRYPSIN/FACTOR XIIA INHIBITOR-RELATED"/>
    <property type="match status" value="1"/>
</dbReference>
<protein>
    <recommendedName>
        <fullName evidence="5">Bifunctional inhibitor/plant lipid transfer protein/seed storage helical domain-containing protein</fullName>
    </recommendedName>
</protein>
<sequence length="138" mass="14764">MAPNDHFLFLLLSGSILLSVLAVSAAVDYKCRPGVAFPHNPLATCRPYVLNRACGRGLGLPMLVKERCCRELAVVSGRCRCEALRVFMDGVRAEGGRVVEGQLGGLRGCPTEVQRGFAATLVTPAECNLRTISGGTWC</sequence>
<dbReference type="Gene3D" id="1.10.110.10">
    <property type="entry name" value="Plant lipid-transfer and hydrophobic proteins"/>
    <property type="match status" value="1"/>
</dbReference>
<gene>
    <name evidence="6" type="ORF">QYE76_036916</name>
</gene>
<keyword evidence="7" id="KW-1185">Reference proteome</keyword>
<dbReference type="PROSITE" id="PS00426">
    <property type="entry name" value="CEREAL_TRYP_AMYL_INH"/>
    <property type="match status" value="1"/>
</dbReference>
<dbReference type="CDD" id="cd00261">
    <property type="entry name" value="AAI_SS"/>
    <property type="match status" value="1"/>
</dbReference>
<feature type="chain" id="PRO_5042021976" description="Bifunctional inhibitor/plant lipid transfer protein/seed storage helical domain-containing protein" evidence="4">
    <location>
        <begin position="27"/>
        <end position="138"/>
    </location>
</feature>
<name>A0AAD8R5T4_LOLMU</name>
<dbReference type="InterPro" id="IPR006105">
    <property type="entry name" value="Allergen/tryp_amyl_inhib_CS"/>
</dbReference>
<dbReference type="SUPFAM" id="SSF47699">
    <property type="entry name" value="Bifunctional inhibitor/lipid-transfer protein/seed storage 2S albumin"/>
    <property type="match status" value="1"/>
</dbReference>
<dbReference type="SMART" id="SM00499">
    <property type="entry name" value="AAI"/>
    <property type="match status" value="1"/>
</dbReference>
<evidence type="ECO:0000256" key="4">
    <source>
        <dbReference type="SAM" id="SignalP"/>
    </source>
</evidence>
<evidence type="ECO:0000256" key="3">
    <source>
        <dbReference type="ARBA" id="ARBA00022525"/>
    </source>
</evidence>
<evidence type="ECO:0000259" key="5">
    <source>
        <dbReference type="SMART" id="SM00499"/>
    </source>
</evidence>
<comment type="subcellular location">
    <subcellularLocation>
        <location evidence="1">Secreted</location>
    </subcellularLocation>
</comment>